<dbReference type="AlphaFoldDB" id="A0A6N9Q3H1"/>
<dbReference type="RefSeq" id="WP_160646042.1">
    <property type="nucleotide sequence ID" value="NZ_SIJB01000023.1"/>
</dbReference>
<dbReference type="PROSITE" id="PS50943">
    <property type="entry name" value="HTH_CROC1"/>
    <property type="match status" value="1"/>
</dbReference>
<feature type="domain" description="HTH cro/C1-type" evidence="2">
    <location>
        <begin position="11"/>
        <end position="60"/>
    </location>
</feature>
<dbReference type="Gene3D" id="1.25.40.1000">
    <property type="match status" value="1"/>
</dbReference>
<dbReference type="PROSITE" id="PS50005">
    <property type="entry name" value="TPR"/>
    <property type="match status" value="1"/>
</dbReference>
<dbReference type="Gene3D" id="1.25.40.10">
    <property type="entry name" value="Tetratricopeptide repeat domain"/>
    <property type="match status" value="1"/>
</dbReference>
<evidence type="ECO:0000259" key="2">
    <source>
        <dbReference type="PROSITE" id="PS50943"/>
    </source>
</evidence>
<dbReference type="Pfam" id="PF01381">
    <property type="entry name" value="HTH_3"/>
    <property type="match status" value="1"/>
</dbReference>
<dbReference type="Pfam" id="PF13424">
    <property type="entry name" value="TPR_12"/>
    <property type="match status" value="1"/>
</dbReference>
<accession>A0A6N9Q3H1</accession>
<protein>
    <submittedName>
        <fullName evidence="3">Tetratricopeptide repeat protein</fullName>
    </submittedName>
</protein>
<dbReference type="InterPro" id="IPR010982">
    <property type="entry name" value="Lambda_DNA-bd_dom_sf"/>
</dbReference>
<proteinExistence type="predicted"/>
<gene>
    <name evidence="3" type="ORF">ERL59_09765</name>
</gene>
<sequence>MKLGERIYYNRIKKGMTQKELAAGVCSIPYLSKIENHNTEASDEIISLLFKKLGIQYTMKDEEFESKTLDLIQAWYEAIRSRNVEQIEETYQQCKLDIINITNPTIINQYKLVDIRHCLYKQEFSRCLKLINELNDVEKLLSDHQQYMFYHFKGVYYYIKNDLNHVLSLLNKAHQISKKIKLLERDPHVYYTLSLTYSRLFHISDAIYYAKVALDYYQRDLDYERMIDTRIILIINYIRLNQFDDALINLESSLRFAEKIKDKIRLGNIYHNFGYLYYKRNENKKALEYYLRALEYKNEDTESYWNTIMYILKAYLNLNDYQQFKHWLNKGLDYATKNKWKFTEHKLRSIDSLNDIHKDHSREYLENEAIQYFQKNYTPDMLIEIYTNLGDYYYDCAKYKKSSDFYKKIITISKL</sequence>
<dbReference type="SMART" id="SM00028">
    <property type="entry name" value="TPR"/>
    <property type="match status" value="4"/>
</dbReference>
<dbReference type="SMART" id="SM00530">
    <property type="entry name" value="HTH_XRE"/>
    <property type="match status" value="1"/>
</dbReference>
<evidence type="ECO:0000313" key="4">
    <source>
        <dbReference type="Proteomes" id="UP000448943"/>
    </source>
</evidence>
<dbReference type="EMBL" id="SIJB01000023">
    <property type="protein sequence ID" value="NBI29244.1"/>
    <property type="molecule type" value="Genomic_DNA"/>
</dbReference>
<dbReference type="SUPFAM" id="SSF47413">
    <property type="entry name" value="lambda repressor-like DNA-binding domains"/>
    <property type="match status" value="1"/>
</dbReference>
<dbReference type="OrthoDB" id="1863321at2"/>
<evidence type="ECO:0000256" key="1">
    <source>
        <dbReference type="PROSITE-ProRule" id="PRU00339"/>
    </source>
</evidence>
<dbReference type="Pfam" id="PF13181">
    <property type="entry name" value="TPR_8"/>
    <property type="match status" value="1"/>
</dbReference>
<dbReference type="Proteomes" id="UP000448943">
    <property type="component" value="Unassembled WGS sequence"/>
</dbReference>
<dbReference type="InterPro" id="IPR019734">
    <property type="entry name" value="TPR_rpt"/>
</dbReference>
<comment type="caution">
    <text evidence="3">The sequence shown here is derived from an EMBL/GenBank/DDBJ whole genome shotgun (WGS) entry which is preliminary data.</text>
</comment>
<feature type="repeat" description="TPR" evidence="1">
    <location>
        <begin position="267"/>
        <end position="300"/>
    </location>
</feature>
<dbReference type="SUPFAM" id="SSF48452">
    <property type="entry name" value="TPR-like"/>
    <property type="match status" value="1"/>
</dbReference>
<dbReference type="CDD" id="cd00093">
    <property type="entry name" value="HTH_XRE"/>
    <property type="match status" value="1"/>
</dbReference>
<reference evidence="3 4" key="1">
    <citation type="submission" date="2019-01" db="EMBL/GenBank/DDBJ databases">
        <title>Chengkuizengella sp. nov., isolated from deep-sea sediment of East Pacific Ocean.</title>
        <authorList>
            <person name="Yang J."/>
            <person name="Lai Q."/>
            <person name="Shao Z."/>
        </authorList>
    </citation>
    <scope>NUCLEOTIDE SEQUENCE [LARGE SCALE GENOMIC DNA]</scope>
    <source>
        <strain evidence="3 4">YPA3-1-1</strain>
    </source>
</reference>
<dbReference type="InterPro" id="IPR011990">
    <property type="entry name" value="TPR-like_helical_dom_sf"/>
</dbReference>
<evidence type="ECO:0000313" key="3">
    <source>
        <dbReference type="EMBL" id="NBI29244.1"/>
    </source>
</evidence>
<dbReference type="InterPro" id="IPR001387">
    <property type="entry name" value="Cro/C1-type_HTH"/>
</dbReference>
<organism evidence="3 4">
    <name type="scientific">Chengkuizengella marina</name>
    <dbReference type="NCBI Taxonomy" id="2507566"/>
    <lineage>
        <taxon>Bacteria</taxon>
        <taxon>Bacillati</taxon>
        <taxon>Bacillota</taxon>
        <taxon>Bacilli</taxon>
        <taxon>Bacillales</taxon>
        <taxon>Paenibacillaceae</taxon>
        <taxon>Chengkuizengella</taxon>
    </lineage>
</organism>
<name>A0A6N9Q3H1_9BACL</name>
<keyword evidence="1" id="KW-0802">TPR repeat</keyword>
<dbReference type="Gene3D" id="1.10.260.40">
    <property type="entry name" value="lambda repressor-like DNA-binding domains"/>
    <property type="match status" value="1"/>
</dbReference>
<dbReference type="GO" id="GO:0003677">
    <property type="term" value="F:DNA binding"/>
    <property type="evidence" value="ECO:0007669"/>
    <property type="project" value="InterPro"/>
</dbReference>
<keyword evidence="4" id="KW-1185">Reference proteome</keyword>